<evidence type="ECO:0000313" key="1">
    <source>
        <dbReference type="EMBL" id="MBA0562199.1"/>
    </source>
</evidence>
<comment type="caution">
    <text evidence="1">The sequence shown here is derived from an EMBL/GenBank/DDBJ whole genome shotgun (WGS) entry which is preliminary data.</text>
</comment>
<evidence type="ECO:0008006" key="3">
    <source>
        <dbReference type="Google" id="ProtNLM"/>
    </source>
</evidence>
<protein>
    <recommendedName>
        <fullName evidence="3">Retrotransposon Copia-like N-terminal domain-containing protein</fullName>
    </recommendedName>
</protein>
<sequence>MTVPTAPKMVSNSVFDSRFFSTKKINILLDDSNYLLWRQQLMLVIKTYKLQHFLDHQTVVPPSMIYDENVVLQENLALVLYE</sequence>
<dbReference type="EMBL" id="JABEZX010000008">
    <property type="protein sequence ID" value="MBA0562199.1"/>
    <property type="molecule type" value="Genomic_DNA"/>
</dbReference>
<dbReference type="AlphaFoldDB" id="A0A7J8MBY1"/>
<accession>A0A7J8MBY1</accession>
<gene>
    <name evidence="1" type="ORF">Golob_007264</name>
</gene>
<reference evidence="1 2" key="1">
    <citation type="journal article" date="2019" name="Genome Biol. Evol.">
        <title>Insights into the evolution of the New World diploid cottons (Gossypium, subgenus Houzingenia) based on genome sequencing.</title>
        <authorList>
            <person name="Grover C.E."/>
            <person name="Arick M.A. 2nd"/>
            <person name="Thrash A."/>
            <person name="Conover J.L."/>
            <person name="Sanders W.S."/>
            <person name="Peterson D.G."/>
            <person name="Frelichowski J.E."/>
            <person name="Scheffler J.A."/>
            <person name="Scheffler B.E."/>
            <person name="Wendel J.F."/>
        </authorList>
    </citation>
    <scope>NUCLEOTIDE SEQUENCE [LARGE SCALE GENOMIC DNA]</scope>
    <source>
        <strain evidence="1">157</strain>
        <tissue evidence="1">Leaf</tissue>
    </source>
</reference>
<keyword evidence="2" id="KW-1185">Reference proteome</keyword>
<name>A0A7J8MBY1_9ROSI</name>
<evidence type="ECO:0000313" key="2">
    <source>
        <dbReference type="Proteomes" id="UP000593572"/>
    </source>
</evidence>
<dbReference type="Proteomes" id="UP000593572">
    <property type="component" value="Unassembled WGS sequence"/>
</dbReference>
<organism evidence="1 2">
    <name type="scientific">Gossypium lobatum</name>
    <dbReference type="NCBI Taxonomy" id="34289"/>
    <lineage>
        <taxon>Eukaryota</taxon>
        <taxon>Viridiplantae</taxon>
        <taxon>Streptophyta</taxon>
        <taxon>Embryophyta</taxon>
        <taxon>Tracheophyta</taxon>
        <taxon>Spermatophyta</taxon>
        <taxon>Magnoliopsida</taxon>
        <taxon>eudicotyledons</taxon>
        <taxon>Gunneridae</taxon>
        <taxon>Pentapetalae</taxon>
        <taxon>rosids</taxon>
        <taxon>malvids</taxon>
        <taxon>Malvales</taxon>
        <taxon>Malvaceae</taxon>
        <taxon>Malvoideae</taxon>
        <taxon>Gossypium</taxon>
    </lineage>
</organism>
<proteinExistence type="predicted"/>